<comment type="caution">
    <text evidence="1">The sequence shown here is derived from an EMBL/GenBank/DDBJ whole genome shotgun (WGS) entry which is preliminary data.</text>
</comment>
<protein>
    <submittedName>
        <fullName evidence="1">MDR family MFS transporter</fullName>
    </submittedName>
</protein>
<organism evidence="1 2">
    <name type="scientific">Paenibacillus mesotrionivorans</name>
    <dbReference type="NCBI Taxonomy" id="3160968"/>
    <lineage>
        <taxon>Bacteria</taxon>
        <taxon>Bacillati</taxon>
        <taxon>Bacillota</taxon>
        <taxon>Bacilli</taxon>
        <taxon>Bacillales</taxon>
        <taxon>Paenibacillaceae</taxon>
        <taxon>Paenibacillus</taxon>
    </lineage>
</organism>
<dbReference type="EMBL" id="JBJURJ010000013">
    <property type="protein sequence ID" value="MFM9330456.1"/>
    <property type="molecule type" value="Genomic_DNA"/>
</dbReference>
<reference evidence="1" key="1">
    <citation type="submission" date="2024-12" db="EMBL/GenBank/DDBJ databases">
        <authorList>
            <person name="Wu N."/>
        </authorList>
    </citation>
    <scope>NUCLEOTIDE SEQUENCE</scope>
    <source>
        <strain evidence="1">P15</strain>
    </source>
</reference>
<evidence type="ECO:0000313" key="1">
    <source>
        <dbReference type="EMBL" id="MFM9330456.1"/>
    </source>
</evidence>
<name>A0ACC7P0A6_9BACL</name>
<gene>
    <name evidence="1" type="ORF">ACI1P1_19325</name>
</gene>
<evidence type="ECO:0000313" key="2">
    <source>
        <dbReference type="Proteomes" id="UP001631969"/>
    </source>
</evidence>
<dbReference type="Proteomes" id="UP001631969">
    <property type="component" value="Unassembled WGS sequence"/>
</dbReference>
<accession>A0ACC7P0A6</accession>
<keyword evidence="2" id="KW-1185">Reference proteome</keyword>
<sequence>MNAARAFTKDYHPIVHSILLGTILARAGSSMSLPFLALYLAKNTDMNPIMIGFVSGAGALAGMVGGFFGGALSDAFGRKRVMMGALYLWGAVFIGFGLATATWMFLALNLLNGLCRSFYEPVSQALMADLTPREKRFRVFSLRYLCINIGVSVGPLLGALFGMMSGRLPFIITGCIYLFYAIVLYALLRRFGIRDIEGDKKEQVSIGSAWRVIRKDTVFRWYLAGGVMGGISYSQMGVTLSQYIELKGLNEGINLFAVLMSINAIVVVLLQVPLSRWMEKHKPIVSIAVGSGMYVLGNLGYAAADGWVLFVAAMIVFTLGEILTFPSTNLLIDGLAPDGLRGTYYGAQSFNNLGHFLGPFIGGWMLDVWNGSVLFTLMAAVPVFGAGFYSYGQRVFQRKKMFTNL</sequence>
<proteinExistence type="predicted"/>